<dbReference type="PANTHER" id="PTHR10887:SF517">
    <property type="entry name" value="RNA HELICASE NONSENSE MRNA REDUCING FACTOR"/>
    <property type="match status" value="1"/>
</dbReference>
<sequence>MQQRPAWLTQRQASFALACSQLTSGALQLKNAARLMTSTSLNRTLSRFSPKARNFTSFPVDPSTSAFHHNIRHFLRTDKHFRRCRRSTHSSFPLRPLSSLAAILREEPANSSTFYTTTDICPNDDDNPFSAPSADKTYRYDWRTRPKTRIKTAVAKPAEEQEPRRKPFMKRVKPPPAALQPDEPFFDAVQAYQERFIPLLRAEQDQEEMVLRERLSTWPLAKLKEEGYTLTGLSAYWQAETRFGRPVASFSLGPGLMLPEHKLLNGNQVLLSRIDPLQEEATRGSVVYSTASQLSISFKDPVDLDAASDWRIDLGQSQYIFDLMKEAVYAFDDDVATQEKARVVEEGREQQYILRGTHLRDVLLRSFAPSDHPHSHRPLQSPDAKEYVDKSDIDHGYRRDMLDSEGEHSKIHLPKSNSSGVFSENMLIHSWAARYSRPNPVVVEGDPPLDGLNESQIRAMATMIGERISLVQGPPGTGKTKTIIETIKMLKVHFEVPEPLLVCTYTNVAVDNLVEGLAAAGLVPLRASSAGKVRAGLEEHTMEYKMSKHPLHPELEQLSERKQAQLKELTEIRGMLTDLRVKQFQGTATQREETRAKRIQEDIVKKERVYLAMGKRFYGIEQKIRRDVLAQADVICTTCLTAASMNLNLMDFPVVFLDEASMSTEPASLIPIMKGSRHLALIGDHKQLPPVIVSPEAQEMGLGISLFERLTEERVVPSIMLNVQYRMHPAISCFPSNEFYNTFLQDGTIDRSGYIEPRLLPPNVSPALLPPSILSIAEKDGTTSTNRPPVIFLDHTGAESKKAKSRVNHNEAHIVAAVIEDLLLNNDDLTGKDIGVIAPYVAQISLLTRLLNTDPQYQERFTSVLGAHRAMQLGQIEIETVDGFEGREKEVIIFSTVRNNAGGYIGFLADRRRLNVGLTRAKRGMFVVGSVSTLQAGRTQEIDPDGVGHAVTGKGADSWRRYIQYLTEQGLVLNLSGESLANVLHGNVKAVKVAHSSLGGAVDQKLSY</sequence>
<evidence type="ECO:0000259" key="3">
    <source>
        <dbReference type="Pfam" id="PF13087"/>
    </source>
</evidence>
<dbReference type="InterPro" id="IPR027417">
    <property type="entry name" value="P-loop_NTPase"/>
</dbReference>
<dbReference type="Pfam" id="PF13087">
    <property type="entry name" value="AAA_12"/>
    <property type="match status" value="1"/>
</dbReference>
<accession>A0ABR3FYQ0</accession>
<evidence type="ECO:0008006" key="6">
    <source>
        <dbReference type="Google" id="ProtNLM"/>
    </source>
</evidence>
<feature type="region of interest" description="Disordered" evidence="1">
    <location>
        <begin position="153"/>
        <end position="176"/>
    </location>
</feature>
<dbReference type="Gene3D" id="3.40.50.300">
    <property type="entry name" value="P-loop containing nucleotide triphosphate hydrolases"/>
    <property type="match status" value="2"/>
</dbReference>
<keyword evidence="5" id="KW-1185">Reference proteome</keyword>
<name>A0ABR3FYQ0_9AGAR</name>
<proteinExistence type="predicted"/>
<dbReference type="EMBL" id="JBAHYK010000031">
    <property type="protein sequence ID" value="KAL0580423.1"/>
    <property type="molecule type" value="Genomic_DNA"/>
</dbReference>
<organism evidence="4 5">
    <name type="scientific">Marasmius crinis-equi</name>
    <dbReference type="NCBI Taxonomy" id="585013"/>
    <lineage>
        <taxon>Eukaryota</taxon>
        <taxon>Fungi</taxon>
        <taxon>Dikarya</taxon>
        <taxon>Basidiomycota</taxon>
        <taxon>Agaricomycotina</taxon>
        <taxon>Agaricomycetes</taxon>
        <taxon>Agaricomycetidae</taxon>
        <taxon>Agaricales</taxon>
        <taxon>Marasmiineae</taxon>
        <taxon>Marasmiaceae</taxon>
        <taxon>Marasmius</taxon>
    </lineage>
</organism>
<dbReference type="InterPro" id="IPR047187">
    <property type="entry name" value="SF1_C_Upf1"/>
</dbReference>
<evidence type="ECO:0000313" key="4">
    <source>
        <dbReference type="EMBL" id="KAL0580423.1"/>
    </source>
</evidence>
<feature type="domain" description="DNA2/NAM7 helicase-like C-terminal" evidence="3">
    <location>
        <begin position="703"/>
        <end position="931"/>
    </location>
</feature>
<evidence type="ECO:0000313" key="5">
    <source>
        <dbReference type="Proteomes" id="UP001465976"/>
    </source>
</evidence>
<evidence type="ECO:0000259" key="2">
    <source>
        <dbReference type="Pfam" id="PF13086"/>
    </source>
</evidence>
<gene>
    <name evidence="4" type="ORF">V5O48_001576</name>
</gene>
<dbReference type="SUPFAM" id="SSF52540">
    <property type="entry name" value="P-loop containing nucleoside triphosphate hydrolases"/>
    <property type="match status" value="1"/>
</dbReference>
<reference evidence="4 5" key="1">
    <citation type="submission" date="2024-02" db="EMBL/GenBank/DDBJ databases">
        <title>A draft genome for the cacao thread blight pathogen Marasmius crinis-equi.</title>
        <authorList>
            <person name="Cohen S.P."/>
            <person name="Baruah I.K."/>
            <person name="Amoako-Attah I."/>
            <person name="Bukari Y."/>
            <person name="Meinhardt L.W."/>
            <person name="Bailey B.A."/>
        </authorList>
    </citation>
    <scope>NUCLEOTIDE SEQUENCE [LARGE SCALE GENOMIC DNA]</scope>
    <source>
        <strain evidence="4 5">GH-76</strain>
    </source>
</reference>
<dbReference type="InterPro" id="IPR041677">
    <property type="entry name" value="DNA2/NAM7_AAA_11"/>
</dbReference>
<comment type="caution">
    <text evidence="4">The sequence shown here is derived from an EMBL/GenBank/DDBJ whole genome shotgun (WGS) entry which is preliminary data.</text>
</comment>
<dbReference type="InterPro" id="IPR045055">
    <property type="entry name" value="DNA2/NAM7-like"/>
</dbReference>
<dbReference type="Pfam" id="PF13086">
    <property type="entry name" value="AAA_11"/>
    <property type="match status" value="1"/>
</dbReference>
<dbReference type="CDD" id="cd18808">
    <property type="entry name" value="SF1_C_Upf1"/>
    <property type="match status" value="1"/>
</dbReference>
<protein>
    <recommendedName>
        <fullName evidence="6">P-loop containing nucleoside triphosphate hydrolase protein</fullName>
    </recommendedName>
</protein>
<evidence type="ECO:0000256" key="1">
    <source>
        <dbReference type="SAM" id="MobiDB-lite"/>
    </source>
</evidence>
<dbReference type="PANTHER" id="PTHR10887">
    <property type="entry name" value="DNA2/NAM7 HELICASE FAMILY"/>
    <property type="match status" value="1"/>
</dbReference>
<feature type="domain" description="DNA2/NAM7 helicase helicase" evidence="2">
    <location>
        <begin position="452"/>
        <end position="694"/>
    </location>
</feature>
<dbReference type="InterPro" id="IPR041679">
    <property type="entry name" value="DNA2/NAM7-like_C"/>
</dbReference>
<dbReference type="Proteomes" id="UP001465976">
    <property type="component" value="Unassembled WGS sequence"/>
</dbReference>